<dbReference type="Gene3D" id="1.10.1420.10">
    <property type="match status" value="1"/>
</dbReference>
<evidence type="ECO:0000313" key="7">
    <source>
        <dbReference type="EMBL" id="WWC90295.1"/>
    </source>
</evidence>
<dbReference type="PROSITE" id="PS00486">
    <property type="entry name" value="DNA_MISMATCH_REPAIR_2"/>
    <property type="match status" value="1"/>
</dbReference>
<keyword evidence="8" id="KW-1185">Reference proteome</keyword>
<name>A0AAX4JY31_9TREE</name>
<keyword evidence="4" id="KW-0238">DNA-binding</keyword>
<dbReference type="SMART" id="SM00534">
    <property type="entry name" value="MUTSac"/>
    <property type="match status" value="1"/>
</dbReference>
<evidence type="ECO:0000256" key="1">
    <source>
        <dbReference type="ARBA" id="ARBA00006271"/>
    </source>
</evidence>
<proteinExistence type="inferred from homology"/>
<sequence length="1211" mass="137205">MQRQLKRPYPSSIQTQPYTNESAQRYQSSLSSPQPDFEEESDTSRRVKVRFSKENHYQEYNTEHYGFPHQNDIPQQPIPTHQYISEDCNQNQSIQDYAQDYRNQEENPWAYGVDRYHEQPQRSYEEDEVIQDQPIHGQGVDYDHDRPAPYTQIISDLGQYQDDYTAETQNQRYSKSQPFQADSHIHNHHSQHANPTDHQQTYYQPNQSNQSSNLPRRFPPNNQDEYHLPPNRNQYNQNSSYFSFDDEDQVPEVYQLPQRPAKFLPIQQSEVNEDESEKYLHQEGGLASDGNYKGILENWTQDSNPVSGNITEGAEDDVEGGTGISQMEKDKQPRILAFHAPWGNDIAAAWYDPLKRRIEVLEDTKDSSGWDLALLVIEQVQPDWIIMSTKTHQGLVDKVKAWDEETRPDGSDDEKLRWHFIPRKQCTPAAAAAHLTSIRLPDRFSVTQSRQLLPSTSSTADTSEEPIENWAEDSTGLGTHRLNLVKLGCWVDVNAPLAIIATGILVSEIKQPSIPDTVNRGSGQWILDLNSIESMEVEQQMQINKDALTSLAIFDVEAHAFMYSKSQKQALSLYGLFDTCVTPLGKKLFHTWHLRPLANLKQIEARHEAVALFSANHMNFTVDMVIKNMKRIKNLPAIFFKLRSGTAKFNEWRSLHDSFEAIMDVKSTVISMAWNVPVAILMKMRSDISSEIETMRGTVNAVIDWDTSKIQSRVAVKPGVNPELDELKDTYAGLDSLLTEVSRILQFNIPSGAARDFSVIYLPQIGFHSVVVTEEDMNPPIIPGWTAKFSTTDKHYYKNQHMIDLDNHYGDIYVNMTNLEIEIIQDVTDELQKREQMILAAVDVIAELDCLLALAKAVPRFGLKRPRMTNDTSLKIHKGRHILYDQVCDTFVSNDIILQGGKDSENHNMMIVTGANGSGKSAYGKQVAMIVFMAQMGSFVPAEEAIIGICDKIFTRLQTKESSSKHASAFMIDLGQVSQALRGATEKSLIILDEFGKGTITWDGAGLLAGTIDYLQKGSCPRTVVLTHLHELITQRFLEESAGVMFAHMKTILVPKSNELHFMYKLAPGSSHTSYAAQCALQHDIPKDVVDRATFVTECVSNSELHKIHDTPLTSKQEAELRANEELAKLFLGWNIDEDTENVRDKVEHMLEDTDVSMYTNTSHLTRKSEGIDSTDQEISEQSQSNRVGSVREIGVDEVDDDSIAPSDETD</sequence>
<evidence type="ECO:0000256" key="5">
    <source>
        <dbReference type="SAM" id="MobiDB-lite"/>
    </source>
</evidence>
<dbReference type="CDD" id="cd03281">
    <property type="entry name" value="ABC_MSH5_euk"/>
    <property type="match status" value="1"/>
</dbReference>
<reference evidence="7 8" key="1">
    <citation type="submission" date="2024-01" db="EMBL/GenBank/DDBJ databases">
        <title>Comparative genomics of Cryptococcus and Kwoniella reveals pathogenesis evolution and contrasting modes of karyotype evolution via chromosome fusion or intercentromeric recombination.</title>
        <authorList>
            <person name="Coelho M.A."/>
            <person name="David-Palma M."/>
            <person name="Shea T."/>
            <person name="Bowers K."/>
            <person name="McGinley-Smith S."/>
            <person name="Mohammad A.W."/>
            <person name="Gnirke A."/>
            <person name="Yurkov A.M."/>
            <person name="Nowrousian M."/>
            <person name="Sun S."/>
            <person name="Cuomo C.A."/>
            <person name="Heitman J."/>
        </authorList>
    </citation>
    <scope>NUCLEOTIDE SEQUENCE [LARGE SCALE GENOMIC DNA]</scope>
    <source>
        <strain evidence="7 8">CBS 6074</strain>
    </source>
</reference>
<feature type="compositionally biased region" description="Acidic residues" evidence="5">
    <location>
        <begin position="1196"/>
        <end position="1211"/>
    </location>
</feature>
<dbReference type="InterPro" id="IPR036187">
    <property type="entry name" value="DNA_mismatch_repair_MutS_sf"/>
</dbReference>
<feature type="compositionally biased region" description="Polar residues" evidence="5">
    <location>
        <begin position="11"/>
        <end position="34"/>
    </location>
</feature>
<evidence type="ECO:0000256" key="3">
    <source>
        <dbReference type="ARBA" id="ARBA00022840"/>
    </source>
</evidence>
<evidence type="ECO:0000259" key="6">
    <source>
        <dbReference type="PROSITE" id="PS00486"/>
    </source>
</evidence>
<organism evidence="7 8">
    <name type="scientific">Kwoniella dendrophila CBS 6074</name>
    <dbReference type="NCBI Taxonomy" id="1295534"/>
    <lineage>
        <taxon>Eukaryota</taxon>
        <taxon>Fungi</taxon>
        <taxon>Dikarya</taxon>
        <taxon>Basidiomycota</taxon>
        <taxon>Agaricomycotina</taxon>
        <taxon>Tremellomycetes</taxon>
        <taxon>Tremellales</taxon>
        <taxon>Cryptococcaceae</taxon>
        <taxon>Kwoniella</taxon>
    </lineage>
</organism>
<keyword evidence="3" id="KW-0067">ATP-binding</keyword>
<dbReference type="Pfam" id="PF00488">
    <property type="entry name" value="MutS_V"/>
    <property type="match status" value="1"/>
</dbReference>
<dbReference type="Pfam" id="PF05192">
    <property type="entry name" value="MutS_III"/>
    <property type="match status" value="1"/>
</dbReference>
<keyword evidence="2" id="KW-0547">Nucleotide-binding</keyword>
<feature type="region of interest" description="Disordered" evidence="5">
    <location>
        <begin position="1161"/>
        <end position="1211"/>
    </location>
</feature>
<dbReference type="PANTHER" id="PTHR11361:SF20">
    <property type="entry name" value="MUTS PROTEIN HOMOLOG 5"/>
    <property type="match status" value="1"/>
</dbReference>
<dbReference type="AlphaFoldDB" id="A0AAX4JY31"/>
<protein>
    <recommendedName>
        <fullName evidence="6">DNA mismatch repair proteins mutS family domain-containing protein</fullName>
    </recommendedName>
</protein>
<dbReference type="SMART" id="SM00533">
    <property type="entry name" value="MUTSd"/>
    <property type="match status" value="1"/>
</dbReference>
<gene>
    <name evidence="7" type="ORF">L201_005228</name>
</gene>
<evidence type="ECO:0000256" key="4">
    <source>
        <dbReference type="ARBA" id="ARBA00023125"/>
    </source>
</evidence>
<feature type="compositionally biased region" description="Polar residues" evidence="5">
    <location>
        <begin position="231"/>
        <end position="242"/>
    </location>
</feature>
<dbReference type="GO" id="GO:0005524">
    <property type="term" value="F:ATP binding"/>
    <property type="evidence" value="ECO:0007669"/>
    <property type="project" value="UniProtKB-UniRule"/>
</dbReference>
<dbReference type="EMBL" id="CP144103">
    <property type="protein sequence ID" value="WWC90295.1"/>
    <property type="molecule type" value="Genomic_DNA"/>
</dbReference>
<feature type="region of interest" description="Disordered" evidence="5">
    <location>
        <begin position="168"/>
        <end position="242"/>
    </location>
</feature>
<dbReference type="InterPro" id="IPR045076">
    <property type="entry name" value="MutS"/>
</dbReference>
<feature type="domain" description="DNA mismatch repair proteins mutS family" evidence="6">
    <location>
        <begin position="988"/>
        <end position="1004"/>
    </location>
</feature>
<dbReference type="GO" id="GO:0140664">
    <property type="term" value="F:ATP-dependent DNA damage sensor activity"/>
    <property type="evidence" value="ECO:0007669"/>
    <property type="project" value="InterPro"/>
</dbReference>
<dbReference type="SUPFAM" id="SSF48334">
    <property type="entry name" value="DNA repair protein MutS, domain III"/>
    <property type="match status" value="1"/>
</dbReference>
<dbReference type="InterPro" id="IPR027417">
    <property type="entry name" value="P-loop_NTPase"/>
</dbReference>
<dbReference type="PANTHER" id="PTHR11361">
    <property type="entry name" value="DNA MISMATCH REPAIR PROTEIN MUTS FAMILY MEMBER"/>
    <property type="match status" value="1"/>
</dbReference>
<dbReference type="Gene3D" id="3.40.50.300">
    <property type="entry name" value="P-loop containing nucleotide triphosphate hydrolases"/>
    <property type="match status" value="1"/>
</dbReference>
<dbReference type="InterPro" id="IPR007696">
    <property type="entry name" value="DNA_mismatch_repair_MutS_core"/>
</dbReference>
<dbReference type="RefSeq" id="XP_066077058.1">
    <property type="nucleotide sequence ID" value="XM_066220961.1"/>
</dbReference>
<accession>A0AAX4JY31</accession>
<feature type="region of interest" description="Disordered" evidence="5">
    <location>
        <begin position="1"/>
        <end position="79"/>
    </location>
</feature>
<evidence type="ECO:0000256" key="2">
    <source>
        <dbReference type="ARBA" id="ARBA00022741"/>
    </source>
</evidence>
<dbReference type="GO" id="GO:0005634">
    <property type="term" value="C:nucleus"/>
    <property type="evidence" value="ECO:0007669"/>
    <property type="project" value="TreeGrafter"/>
</dbReference>
<feature type="compositionally biased region" description="Polar residues" evidence="5">
    <location>
        <begin position="192"/>
        <end position="214"/>
    </location>
</feature>
<dbReference type="GO" id="GO:0030983">
    <property type="term" value="F:mismatched DNA binding"/>
    <property type="evidence" value="ECO:0007669"/>
    <property type="project" value="UniProtKB-UniRule"/>
</dbReference>
<dbReference type="Proteomes" id="UP001355207">
    <property type="component" value="Chromosome 6"/>
</dbReference>
<dbReference type="GO" id="GO:0051026">
    <property type="term" value="P:chiasma assembly"/>
    <property type="evidence" value="ECO:0007669"/>
    <property type="project" value="TreeGrafter"/>
</dbReference>
<dbReference type="GO" id="GO:0006298">
    <property type="term" value="P:mismatch repair"/>
    <property type="evidence" value="ECO:0007669"/>
    <property type="project" value="InterPro"/>
</dbReference>
<feature type="compositionally biased region" description="Polar residues" evidence="5">
    <location>
        <begin position="168"/>
        <end position="180"/>
    </location>
</feature>
<dbReference type="SUPFAM" id="SSF52540">
    <property type="entry name" value="P-loop containing nucleoside triphosphate hydrolases"/>
    <property type="match status" value="1"/>
</dbReference>
<evidence type="ECO:0000313" key="8">
    <source>
        <dbReference type="Proteomes" id="UP001355207"/>
    </source>
</evidence>
<dbReference type="InterPro" id="IPR000432">
    <property type="entry name" value="DNA_mismatch_repair_MutS_C"/>
</dbReference>
<dbReference type="GeneID" id="91095898"/>
<comment type="similarity">
    <text evidence="1">Belongs to the DNA mismatch repair MutS family.</text>
</comment>